<reference evidence="2 3" key="1">
    <citation type="submission" date="2016-09" db="EMBL/GenBank/DDBJ databases">
        <title>The draft genome of Dichanthelium oligosanthes: A C3 panicoid grass species.</title>
        <authorList>
            <person name="Studer A.J."/>
            <person name="Schnable J.C."/>
            <person name="Brutnell T.P."/>
        </authorList>
    </citation>
    <scope>NUCLEOTIDE SEQUENCE [LARGE SCALE GENOMIC DNA]</scope>
    <source>
        <strain evidence="3">cv. Kellogg 1175</strain>
        <tissue evidence="2">Leaf</tissue>
    </source>
</reference>
<gene>
    <name evidence="2" type="ORF">BAE44_0016355</name>
</gene>
<protein>
    <submittedName>
        <fullName evidence="2">Uncharacterized protein</fullName>
    </submittedName>
</protein>
<keyword evidence="3" id="KW-1185">Reference proteome</keyword>
<dbReference type="EMBL" id="LWDX02044858">
    <property type="protein sequence ID" value="OEL22624.1"/>
    <property type="molecule type" value="Genomic_DNA"/>
</dbReference>
<comment type="caution">
    <text evidence="2">The sequence shown here is derived from an EMBL/GenBank/DDBJ whole genome shotgun (WGS) entry which is preliminary data.</text>
</comment>
<evidence type="ECO:0000256" key="1">
    <source>
        <dbReference type="SAM" id="MobiDB-lite"/>
    </source>
</evidence>
<dbReference type="Proteomes" id="UP000095767">
    <property type="component" value="Unassembled WGS sequence"/>
</dbReference>
<organism evidence="2 3">
    <name type="scientific">Dichanthelium oligosanthes</name>
    <dbReference type="NCBI Taxonomy" id="888268"/>
    <lineage>
        <taxon>Eukaryota</taxon>
        <taxon>Viridiplantae</taxon>
        <taxon>Streptophyta</taxon>
        <taxon>Embryophyta</taxon>
        <taxon>Tracheophyta</taxon>
        <taxon>Spermatophyta</taxon>
        <taxon>Magnoliopsida</taxon>
        <taxon>Liliopsida</taxon>
        <taxon>Poales</taxon>
        <taxon>Poaceae</taxon>
        <taxon>PACMAD clade</taxon>
        <taxon>Panicoideae</taxon>
        <taxon>Panicodae</taxon>
        <taxon>Paniceae</taxon>
        <taxon>Dichantheliinae</taxon>
        <taxon>Dichanthelium</taxon>
    </lineage>
</organism>
<sequence length="75" mass="8323">MTDEFLYLDVGSGDHKRDSGVLQPSPGREVPGEQCQRQGARQQANSLRLLLLRSGTPSTPHFTVLYLSSDKDDFC</sequence>
<name>A0A1E5VC81_9POAL</name>
<evidence type="ECO:0000313" key="3">
    <source>
        <dbReference type="Proteomes" id="UP000095767"/>
    </source>
</evidence>
<accession>A0A1E5VC81</accession>
<evidence type="ECO:0000313" key="2">
    <source>
        <dbReference type="EMBL" id="OEL22624.1"/>
    </source>
</evidence>
<feature type="region of interest" description="Disordered" evidence="1">
    <location>
        <begin position="11"/>
        <end position="34"/>
    </location>
</feature>
<proteinExistence type="predicted"/>
<dbReference type="AlphaFoldDB" id="A0A1E5VC81"/>